<dbReference type="Gene3D" id="1.25.10.10">
    <property type="entry name" value="Leucine-rich Repeat Variant"/>
    <property type="match status" value="1"/>
</dbReference>
<comment type="caution">
    <text evidence="1">The sequence shown here is derived from an EMBL/GenBank/DDBJ whole genome shotgun (WGS) entry which is preliminary data.</text>
</comment>
<reference evidence="1 2" key="1">
    <citation type="submission" date="2024-10" db="EMBL/GenBank/DDBJ databases">
        <title>Updated reference genomes for cyclostephanoid diatoms.</title>
        <authorList>
            <person name="Roberts W.R."/>
            <person name="Alverson A.J."/>
        </authorList>
    </citation>
    <scope>NUCLEOTIDE SEQUENCE [LARGE SCALE GENOMIC DNA]</scope>
    <source>
        <strain evidence="1 2">AJA228-03</strain>
    </source>
</reference>
<evidence type="ECO:0000313" key="1">
    <source>
        <dbReference type="EMBL" id="KAL3810145.1"/>
    </source>
</evidence>
<sequence>MIELEIATHAHMSQALSVLDHAIRGDPDGLSFLEQTTSIYVLDAATTPGRPRTYGWWNFLNDALNDVERHESGEEGRHNHFYPHRSYVGSDRRRLDAHVRLLATIARRVARRSPAMDRRLVGTCLANASMSHMKSLACGDMAQSLLNNNDELRERNMGRIAAIVFDYSYHRGGTNGRVDDDDDHDDWDGGGIYPHRPTRSAFSDPVAMEQLCGILAANAVSSGPVAVRHLVSDWIVPSIDSLPTFAVVAVMSYIAVEAMEEDRPAGTRDVMMSLMPSVFRCALGPILVDSLRGGDERGEDAMVESGDGGTSGRGRGGRGTIASLAMRSLDSWCTVNSIGAVKLRGIFSCTNINILGAIADALYSNSKIILDAVSDLVETLLRNDANDAKISLGMSIVESVMSNNVPAGVANQLLVAQQVTGENEKSRILVLSELVSAVGLQRFRFVERQANGDTAVCRCLARTAANVLLESQGLIQNGALQPSMNGLLDLLFKAASHPSVYVCGIAVEALAEIVPSNSELSIRLLPHLQGKAILPHHLIEDANGSLEEYINFRDRVLTDALVACYTGCSKFYIESCGSAIEEFIQASPSPQLPYQLEAALFCIVAVPDRASKRSINLASNSIANALIDPQRRSKMRELWNEVLSSLIEGRRPAEETTMWIQRQVIDATST</sequence>
<dbReference type="EMBL" id="JALLPB020000350">
    <property type="protein sequence ID" value="KAL3810145.1"/>
    <property type="molecule type" value="Genomic_DNA"/>
</dbReference>
<evidence type="ECO:0000313" key="2">
    <source>
        <dbReference type="Proteomes" id="UP001530377"/>
    </source>
</evidence>
<dbReference type="InterPro" id="IPR011989">
    <property type="entry name" value="ARM-like"/>
</dbReference>
<gene>
    <name evidence="1" type="ORF">ACHAXA_005294</name>
</gene>
<proteinExistence type="predicted"/>
<name>A0ABD3RAW4_9STRA</name>
<dbReference type="AlphaFoldDB" id="A0ABD3RAW4"/>
<dbReference type="Proteomes" id="UP001530377">
    <property type="component" value="Unassembled WGS sequence"/>
</dbReference>
<accession>A0ABD3RAW4</accession>
<dbReference type="InterPro" id="IPR016024">
    <property type="entry name" value="ARM-type_fold"/>
</dbReference>
<protein>
    <submittedName>
        <fullName evidence="1">Uncharacterized protein</fullName>
    </submittedName>
</protein>
<organism evidence="1 2">
    <name type="scientific">Cyclostephanos tholiformis</name>
    <dbReference type="NCBI Taxonomy" id="382380"/>
    <lineage>
        <taxon>Eukaryota</taxon>
        <taxon>Sar</taxon>
        <taxon>Stramenopiles</taxon>
        <taxon>Ochrophyta</taxon>
        <taxon>Bacillariophyta</taxon>
        <taxon>Coscinodiscophyceae</taxon>
        <taxon>Thalassiosirophycidae</taxon>
        <taxon>Stephanodiscales</taxon>
        <taxon>Stephanodiscaceae</taxon>
        <taxon>Cyclostephanos</taxon>
    </lineage>
</organism>
<keyword evidence="2" id="KW-1185">Reference proteome</keyword>
<dbReference type="SUPFAM" id="SSF48371">
    <property type="entry name" value="ARM repeat"/>
    <property type="match status" value="1"/>
</dbReference>